<keyword evidence="2" id="KW-1133">Transmembrane helix</keyword>
<sequence length="155" mass="16380">MERTPDDPNDEPTRMAGYDYRGSGDYGEPAGYYGEYREPAEPQVSWSQPPEPPPTPWYLQPVALIGWGVLTALLIAALVWGMVRLVNKNPGDTTPATTSVTVTTVAPGESPVAPAPVAPETTTDDNTPPATTTEPSSSSETPTTTTESPTTTTTA</sequence>
<name>A0A7K3LK23_9MYCO</name>
<dbReference type="EMBL" id="JAACYR010000174">
    <property type="protein sequence ID" value="NDJ92006.1"/>
    <property type="molecule type" value="Genomic_DNA"/>
</dbReference>
<feature type="compositionally biased region" description="Low complexity" evidence="1">
    <location>
        <begin position="93"/>
        <end position="112"/>
    </location>
</feature>
<feature type="non-terminal residue" evidence="3">
    <location>
        <position position="155"/>
    </location>
</feature>
<feature type="region of interest" description="Disordered" evidence="1">
    <location>
        <begin position="1"/>
        <end position="55"/>
    </location>
</feature>
<evidence type="ECO:0000313" key="4">
    <source>
        <dbReference type="Proteomes" id="UP000466523"/>
    </source>
</evidence>
<evidence type="ECO:0000256" key="2">
    <source>
        <dbReference type="SAM" id="Phobius"/>
    </source>
</evidence>
<protein>
    <submittedName>
        <fullName evidence="3">Uncharacterized protein</fullName>
    </submittedName>
</protein>
<feature type="region of interest" description="Disordered" evidence="1">
    <location>
        <begin position="88"/>
        <end position="155"/>
    </location>
</feature>
<comment type="caution">
    <text evidence="3">The sequence shown here is derived from an EMBL/GenBank/DDBJ whole genome shotgun (WGS) entry which is preliminary data.</text>
</comment>
<accession>A0A7K3LK23</accession>
<evidence type="ECO:0000256" key="1">
    <source>
        <dbReference type="SAM" id="MobiDB-lite"/>
    </source>
</evidence>
<feature type="transmembrane region" description="Helical" evidence="2">
    <location>
        <begin position="57"/>
        <end position="80"/>
    </location>
</feature>
<proteinExistence type="predicted"/>
<reference evidence="3 4" key="1">
    <citation type="submission" date="2020-01" db="EMBL/GenBank/DDBJ databases">
        <authorList>
            <person name="Sanchez-Estrada R."/>
            <person name="Gonzalez-Y-Merchand J.A."/>
            <person name="Rivera-Gutierrez S."/>
        </authorList>
    </citation>
    <scope>NUCLEOTIDE SEQUENCE [LARGE SCALE GENOMIC DNA]</scope>
    <source>
        <strain evidence="3 4">CST 7247</strain>
    </source>
</reference>
<organism evidence="3 4">
    <name type="scientific">Mycolicibacter kumamotonensis</name>
    <dbReference type="NCBI Taxonomy" id="354243"/>
    <lineage>
        <taxon>Bacteria</taxon>
        <taxon>Bacillati</taxon>
        <taxon>Actinomycetota</taxon>
        <taxon>Actinomycetes</taxon>
        <taxon>Mycobacteriales</taxon>
        <taxon>Mycobacteriaceae</taxon>
        <taxon>Mycolicibacter</taxon>
    </lineage>
</organism>
<keyword evidence="2" id="KW-0812">Transmembrane</keyword>
<dbReference type="Proteomes" id="UP000466523">
    <property type="component" value="Unassembled WGS sequence"/>
</dbReference>
<feature type="compositionally biased region" description="Low complexity" evidence="1">
    <location>
        <begin position="118"/>
        <end position="155"/>
    </location>
</feature>
<dbReference type="RefSeq" id="WP_162113344.1">
    <property type="nucleotide sequence ID" value="NZ_JAACYR010000174.1"/>
</dbReference>
<gene>
    <name evidence="3" type="ORF">GWR20_23250</name>
</gene>
<dbReference type="AlphaFoldDB" id="A0A7K3LK23"/>
<evidence type="ECO:0000313" key="3">
    <source>
        <dbReference type="EMBL" id="NDJ92006.1"/>
    </source>
</evidence>
<keyword evidence="2" id="KW-0472">Membrane</keyword>